<feature type="compositionally biased region" description="Basic and acidic residues" evidence="1">
    <location>
        <begin position="62"/>
        <end position="80"/>
    </location>
</feature>
<dbReference type="SUPFAM" id="SSF49879">
    <property type="entry name" value="SMAD/FHA domain"/>
    <property type="match status" value="1"/>
</dbReference>
<gene>
    <name evidence="3" type="ORF">DICPUDRAFT_36733</name>
</gene>
<dbReference type="STRING" id="5786.F0ZRJ3"/>
<dbReference type="GeneID" id="10504403"/>
<dbReference type="Gene3D" id="2.60.200.20">
    <property type="match status" value="1"/>
</dbReference>
<dbReference type="Proteomes" id="UP000001064">
    <property type="component" value="Unassembled WGS sequence"/>
</dbReference>
<dbReference type="Pfam" id="PF00498">
    <property type="entry name" value="FHA"/>
    <property type="match status" value="1"/>
</dbReference>
<evidence type="ECO:0000313" key="3">
    <source>
        <dbReference type="EMBL" id="EGC33417.1"/>
    </source>
</evidence>
<sequence length="337" mass="39061">MSYYDDDDNTLEEIKKLQEARKKGVSLYDDDDDDINNNNKNNKYDSSISTSSSKKSSSKKRSHEDEYDRHQRESIKKEFDSYSAPSHILDTLPVDDDYDPLKKYRAPTVAEQETEYRSRWRKRDLSPPRDYDPFTNKGGVKGRSFKEIMMETQLAREEKEIMMKIEKKKKDEEELAKQKKRTEEYENKKKLKKGDDNDSNGSSSGNSSSKNSKTRGDVTPTYPVSSSSSSSKWYYKVYKNGDLIENSRDIKENEILTFGRDSSRNRIVLEHPSCSSTHASISLAPDARRPVLLDLKSTNQTFLNGKEIKPHQPEDLYDGDKIQFGASTREYIIYKRK</sequence>
<dbReference type="VEuPathDB" id="AmoebaDB:DICPUDRAFT_36733"/>
<feature type="compositionally biased region" description="Low complexity" evidence="1">
    <location>
        <begin position="36"/>
        <end position="55"/>
    </location>
</feature>
<evidence type="ECO:0000256" key="1">
    <source>
        <dbReference type="SAM" id="MobiDB-lite"/>
    </source>
</evidence>
<dbReference type="eggNOG" id="KOG1882">
    <property type="taxonomic scope" value="Eukaryota"/>
</dbReference>
<dbReference type="GO" id="GO:0005634">
    <property type="term" value="C:nucleus"/>
    <property type="evidence" value="ECO:0000318"/>
    <property type="project" value="GO_Central"/>
</dbReference>
<dbReference type="GO" id="GO:0003729">
    <property type="term" value="F:mRNA binding"/>
    <property type="evidence" value="ECO:0000318"/>
    <property type="project" value="GO_Central"/>
</dbReference>
<feature type="region of interest" description="Disordered" evidence="1">
    <location>
        <begin position="20"/>
        <end position="146"/>
    </location>
</feature>
<feature type="region of interest" description="Disordered" evidence="1">
    <location>
        <begin position="165"/>
        <end position="229"/>
    </location>
</feature>
<dbReference type="InterPro" id="IPR000253">
    <property type="entry name" value="FHA_dom"/>
</dbReference>
<evidence type="ECO:0000313" key="4">
    <source>
        <dbReference type="Proteomes" id="UP000001064"/>
    </source>
</evidence>
<name>F0ZRJ3_DICPU</name>
<dbReference type="RefSeq" id="XP_003290036.1">
    <property type="nucleotide sequence ID" value="XM_003289988.1"/>
</dbReference>
<dbReference type="PANTHER" id="PTHR23308">
    <property type="entry name" value="NUCLEAR INHIBITOR OF PROTEIN PHOSPHATASE-1"/>
    <property type="match status" value="1"/>
</dbReference>
<proteinExistence type="predicted"/>
<evidence type="ECO:0000259" key="2">
    <source>
        <dbReference type="PROSITE" id="PS50006"/>
    </source>
</evidence>
<dbReference type="OMA" id="IMMETQL"/>
<organism evidence="3 4">
    <name type="scientific">Dictyostelium purpureum</name>
    <name type="common">Slime mold</name>
    <dbReference type="NCBI Taxonomy" id="5786"/>
    <lineage>
        <taxon>Eukaryota</taxon>
        <taxon>Amoebozoa</taxon>
        <taxon>Evosea</taxon>
        <taxon>Eumycetozoa</taxon>
        <taxon>Dictyostelia</taxon>
        <taxon>Dictyosteliales</taxon>
        <taxon>Dictyosteliaceae</taxon>
        <taxon>Dictyostelium</taxon>
    </lineage>
</organism>
<dbReference type="OrthoDB" id="444265at2759"/>
<dbReference type="SMART" id="SM00240">
    <property type="entry name" value="FHA"/>
    <property type="match status" value="1"/>
</dbReference>
<feature type="domain" description="FHA" evidence="2">
    <location>
        <begin position="256"/>
        <end position="308"/>
    </location>
</feature>
<dbReference type="AlphaFoldDB" id="F0ZRJ3"/>
<feature type="compositionally biased region" description="Low complexity" evidence="1">
    <location>
        <begin position="199"/>
        <end position="211"/>
    </location>
</feature>
<feature type="compositionally biased region" description="Basic and acidic residues" evidence="1">
    <location>
        <begin position="114"/>
        <end position="132"/>
    </location>
</feature>
<dbReference type="InterPro" id="IPR050923">
    <property type="entry name" value="Cell_Proc_Reg/RNA_Proc"/>
</dbReference>
<dbReference type="EMBL" id="GL871142">
    <property type="protein sequence ID" value="EGC33417.1"/>
    <property type="molecule type" value="Genomic_DNA"/>
</dbReference>
<dbReference type="FunCoup" id="F0ZRJ3">
    <property type="interactions" value="151"/>
</dbReference>
<protein>
    <recommendedName>
        <fullName evidence="2">FHA domain-containing protein</fullName>
    </recommendedName>
</protein>
<keyword evidence="4" id="KW-1185">Reference proteome</keyword>
<reference evidence="4" key="1">
    <citation type="journal article" date="2011" name="Genome Biol.">
        <title>Comparative genomics of the social amoebae Dictyostelium discoideum and Dictyostelium purpureum.</title>
        <authorList>
            <consortium name="US DOE Joint Genome Institute (JGI-PGF)"/>
            <person name="Sucgang R."/>
            <person name="Kuo A."/>
            <person name="Tian X."/>
            <person name="Salerno W."/>
            <person name="Parikh A."/>
            <person name="Feasley C.L."/>
            <person name="Dalin E."/>
            <person name="Tu H."/>
            <person name="Huang E."/>
            <person name="Barry K."/>
            <person name="Lindquist E."/>
            <person name="Shapiro H."/>
            <person name="Bruce D."/>
            <person name="Schmutz J."/>
            <person name="Salamov A."/>
            <person name="Fey P."/>
            <person name="Gaudet P."/>
            <person name="Anjard C."/>
            <person name="Babu M.M."/>
            <person name="Basu S."/>
            <person name="Bushmanova Y."/>
            <person name="van der Wel H."/>
            <person name="Katoh-Kurasawa M."/>
            <person name="Dinh C."/>
            <person name="Coutinho P.M."/>
            <person name="Saito T."/>
            <person name="Elias M."/>
            <person name="Schaap P."/>
            <person name="Kay R.R."/>
            <person name="Henrissat B."/>
            <person name="Eichinger L."/>
            <person name="Rivero F."/>
            <person name="Putnam N.H."/>
            <person name="West C.M."/>
            <person name="Loomis W.F."/>
            <person name="Chisholm R.L."/>
            <person name="Shaulsky G."/>
            <person name="Strassmann J.E."/>
            <person name="Queller D.C."/>
            <person name="Kuspa A."/>
            <person name="Grigoriev I.V."/>
        </authorList>
    </citation>
    <scope>NUCLEOTIDE SEQUENCE [LARGE SCALE GENOMIC DNA]</scope>
    <source>
        <strain evidence="4">QSDP1</strain>
    </source>
</reference>
<feature type="compositionally biased region" description="Basic and acidic residues" evidence="1">
    <location>
        <begin position="165"/>
        <end position="196"/>
    </location>
</feature>
<dbReference type="KEGG" id="dpp:DICPUDRAFT_36733"/>
<dbReference type="PROSITE" id="PS50006">
    <property type="entry name" value="FHA_DOMAIN"/>
    <property type="match status" value="1"/>
</dbReference>
<dbReference type="InterPro" id="IPR008984">
    <property type="entry name" value="SMAD_FHA_dom_sf"/>
</dbReference>
<dbReference type="InParanoid" id="F0ZRJ3"/>
<accession>F0ZRJ3</accession>